<evidence type="ECO:0000256" key="8">
    <source>
        <dbReference type="ARBA" id="ARBA00022840"/>
    </source>
</evidence>
<evidence type="ECO:0000256" key="7">
    <source>
        <dbReference type="ARBA" id="ARBA00022777"/>
    </source>
</evidence>
<keyword evidence="15" id="KW-0670">Pyruvate</keyword>
<dbReference type="GO" id="GO:0005524">
    <property type="term" value="F:ATP binding"/>
    <property type="evidence" value="ECO:0007669"/>
    <property type="project" value="UniProtKB-KW"/>
</dbReference>
<keyword evidence="7 15" id="KW-0418">Kinase</keyword>
<reference evidence="15" key="1">
    <citation type="submission" date="2017-04" db="EMBL/GenBank/DDBJ databases">
        <title>Population genomics of picophytoplankton unveils novel chromosome hypervariability.</title>
        <authorList>
            <consortium name="DOE Joint Genome Institute"/>
            <person name="Blanc-Mathieu R."/>
            <person name="Krasovec M."/>
            <person name="Hebrard M."/>
            <person name="Yau S."/>
            <person name="Desgranges E."/>
            <person name="Martin J."/>
            <person name="Schackwitz W."/>
            <person name="Kuo A."/>
            <person name="Salin G."/>
            <person name="Donnadieu C."/>
            <person name="Desdevises Y."/>
            <person name="Sanchez-Ferandin S."/>
            <person name="Moreau H."/>
            <person name="Rivals E."/>
            <person name="Grigoriev I.V."/>
            <person name="Grimsley N."/>
            <person name="Eyre-Walker A."/>
            <person name="Piganeau G."/>
        </authorList>
    </citation>
    <scope>NUCLEOTIDE SEQUENCE [LARGE SCALE GENOMIC DNA]</scope>
    <source>
        <strain evidence="15">RCC 1115</strain>
    </source>
</reference>
<evidence type="ECO:0000256" key="2">
    <source>
        <dbReference type="ARBA" id="ARBA00007837"/>
    </source>
</evidence>
<dbReference type="eggNOG" id="ENOG502QQ6R">
    <property type="taxonomic scope" value="Eukaryota"/>
</dbReference>
<evidence type="ECO:0000256" key="9">
    <source>
        <dbReference type="ARBA" id="ARBA00022842"/>
    </source>
</evidence>
<dbReference type="Pfam" id="PF23166">
    <property type="entry name" value="Ig_N_CWD1"/>
    <property type="match status" value="2"/>
</dbReference>
<feature type="region of interest" description="Disordered" evidence="11">
    <location>
        <begin position="112"/>
        <end position="132"/>
    </location>
</feature>
<dbReference type="EMBL" id="KZ155784">
    <property type="protein sequence ID" value="OUS46255.1"/>
    <property type="molecule type" value="Genomic_DNA"/>
</dbReference>
<feature type="domain" description="Pyruvate phosphate dikinase AMP/ATP-binding" evidence="12">
    <location>
        <begin position="1419"/>
        <end position="1623"/>
    </location>
</feature>
<dbReference type="GO" id="GO:0016301">
    <property type="term" value="F:kinase activity"/>
    <property type="evidence" value="ECO:0007669"/>
    <property type="project" value="UniProtKB-KW"/>
</dbReference>
<feature type="compositionally biased region" description="Basic and acidic residues" evidence="11">
    <location>
        <begin position="162"/>
        <end position="171"/>
    </location>
</feature>
<dbReference type="InterPro" id="IPR054481">
    <property type="entry name" value="GWD1_pHisD"/>
</dbReference>
<dbReference type="Gene3D" id="3.30.470.20">
    <property type="entry name" value="ATP-grasp fold, B domain"/>
    <property type="match status" value="1"/>
</dbReference>
<organism evidence="15">
    <name type="scientific">Ostreococcus tauri</name>
    <name type="common">Marine green alga</name>
    <dbReference type="NCBI Taxonomy" id="70448"/>
    <lineage>
        <taxon>Eukaryota</taxon>
        <taxon>Viridiplantae</taxon>
        <taxon>Chlorophyta</taxon>
        <taxon>Mamiellophyceae</taxon>
        <taxon>Mamiellales</taxon>
        <taxon>Bathycoccaceae</taxon>
        <taxon>Ostreococcus</taxon>
    </lineage>
</organism>
<dbReference type="SUPFAM" id="SSF56059">
    <property type="entry name" value="Glutathione synthetase ATP-binding domain-like"/>
    <property type="match status" value="1"/>
</dbReference>
<comment type="similarity">
    <text evidence="2">Belongs to the PEP-utilizing enzyme family.</text>
</comment>
<dbReference type="Gene3D" id="3.30.1490.20">
    <property type="entry name" value="ATP-grasp fold, A domain"/>
    <property type="match status" value="2"/>
</dbReference>
<dbReference type="InterPro" id="IPR002192">
    <property type="entry name" value="PPDK_AMP/ATP-bd"/>
</dbReference>
<evidence type="ECO:0000313" key="15">
    <source>
        <dbReference type="EMBL" id="OUS46255.1"/>
    </source>
</evidence>
<evidence type="ECO:0000256" key="5">
    <source>
        <dbReference type="ARBA" id="ARBA00022723"/>
    </source>
</evidence>
<dbReference type="PANTHER" id="PTHR46999:SF1">
    <property type="entry name" value="ALPHA-GLUCAN WATER DIKINASE 1, CHLOROPLASTIC"/>
    <property type="match status" value="1"/>
</dbReference>
<evidence type="ECO:0000256" key="10">
    <source>
        <dbReference type="ARBA" id="ARBA00023277"/>
    </source>
</evidence>
<comment type="subunit">
    <text evidence="3">Homodimer.</text>
</comment>
<feature type="domain" description="Alpha-glucan water dikinase-like N-terminal Ig-like" evidence="14">
    <location>
        <begin position="273"/>
        <end position="357"/>
    </location>
</feature>
<evidence type="ECO:0000256" key="4">
    <source>
        <dbReference type="ARBA" id="ARBA00022679"/>
    </source>
</evidence>
<feature type="domain" description="Alpha-glucan water dikinase phosphohistidine-like" evidence="13">
    <location>
        <begin position="1153"/>
        <end position="1264"/>
    </location>
</feature>
<evidence type="ECO:0000259" key="12">
    <source>
        <dbReference type="Pfam" id="PF01326"/>
    </source>
</evidence>
<protein>
    <submittedName>
        <fullName evidence="15">Pyruvate phosphate dikinase</fullName>
    </submittedName>
</protein>
<feature type="compositionally biased region" description="Low complexity" evidence="11">
    <location>
        <begin position="119"/>
        <end position="129"/>
    </location>
</feature>
<evidence type="ECO:0000259" key="14">
    <source>
        <dbReference type="Pfam" id="PF23166"/>
    </source>
</evidence>
<dbReference type="GO" id="GO:0046872">
    <property type="term" value="F:metal ion binding"/>
    <property type="evidence" value="ECO:0007669"/>
    <property type="project" value="UniProtKB-KW"/>
</dbReference>
<name>A0A1Y5IH05_OSTTA</name>
<sequence>MKRASPVLVSRARGVEQGIAVEIREPRAVARRRARARVHARARASSTRDAREPWTTCETTWTYDVDLCETTTKTCDVDLYETTCETRRTCDVDLCETTKTCDVDPDWLATSEHATTKNPPVASASPPSSDFTSTRAIATTASERAMSRTTRARVIVPRARRARDDRAVDGRRRPHAWTPTVRGGRRTTGGRGSARSVVVPRASADEIVDASVIPVGSRGGGWVDASGTRTRKMELRARGADGAAVDARATTNARGVHTVSVSMKTLPRGVVSARDVTFHWGVVREATGATWQMLPRELLPPNTEYHGEKAMRSAFPVWGAINLVLDPLARKVAFALHVEKTGEWIKAADGGNFEIQLDAADSETPRAVAPAVSKAPARAVFQTKTPIEVEVQSPPNDPLERLIAATAHAEWEKMGRPALASRKRDDMLKNAAEQIKAKLSSGMSLESISREIDGIKTSISPTRVEVQPKETLKTPSKSMTKVNTRTNFTLADFQAAANARAADNTVVKWNKLYEGNDETIYVEARELVGGSIQLNVVAESKDDLILHWAVTKITDGTWQPPPNGFSTTPARSWASSGVSWETEFERMDGHLRGVTLDVPVNSGAREGVIFVLRTTSNRWIKNGKEDFFASLEGSVLERPQKNEKSQSKKRRDVREEKRREERPAKPTVAAKEKKRTAPIKRQHWDADDIAIDQGAFQNLGGFVADNMVNKICDAESGATRSLMHRYNAGADMLGDMHGNGEPGLTALFCWFRFMALRQLVWNNDYNIKPREISAAQNRMTEGLSTIYRQNGEHRDVVRLIMATIGRGGSGDVGQRIRDEILAVQQKNNCKGGMMEEWHQKLHNNTSPDDVPICEALLKFIAADCDINVYWAHLHANGITAERMASYDRKICSEPKFSREQYAGLTADLTEYLRTLKAVHSGADLDSAAEACLGYHQDACKGKEINIPPIHGVASDRLEELLDAARELRSEDPLCALEAMIEARRYLWTWTRPNGKSNDRIKDVIYLDLALEGAARAVVESCLESLPKRAPYEVLRIMSLVLENLCMSTSGNYELRICLKEWQNVLEAARRNGEWALQGKAVCDRLQNSLAEISQRYIDALQPTAHSMGAKLGVDGHVLDIFSEEVIRGTAAAPLSQMLRVIDPIIRNVAEMGSWQIVSNAECAGVIVPVRSLAEVQHVKYSQPTVLISDRVGGEEDIPVGVVAIITPDMPDILSHCAVRARNEKVLFATAFDVSMFEHMKGMDGKSVELKPSAQGDDLQVQVVDRVEASSLESSSPSNASAVSGVSIIKRPFQGKFVATSSEFTPELVGGKSRNLQLLRGRVSNLIKLPPSVAMPFGTFDAVLDMPQNAEAKTELTALVAQLETYDYTDGAGFRELIAKVKACIRTLQPNAELSATLETAFLAESLSWPGDLLTSAKGQKAWQTILGVWASKYNERAVLSCRKASLNHADLSMAVLCQPVVRARYAFVLHTVNPQNNNKDEIYGELVCGLGETLVGNFSGRALSFKASKNDLDNPTVVGFPSKSKALFMEEDTLIFRSDSNGEDLEGFAGAGLYDSITMEEATLRNVDYSADYLMTDESKRRTMLSMVAKIALEIENLCGSPQDIEGAIADNGSIYIVQTRPQV</sequence>
<proteinExistence type="inferred from homology"/>
<dbReference type="Pfam" id="PF22973">
    <property type="entry name" value="GWD1_pHisD"/>
    <property type="match status" value="1"/>
</dbReference>
<feature type="region of interest" description="Disordered" evidence="11">
    <location>
        <begin position="161"/>
        <end position="195"/>
    </location>
</feature>
<accession>A0A1Y5IH05</accession>
<dbReference type="Proteomes" id="UP000195557">
    <property type="component" value="Unassembled WGS sequence"/>
</dbReference>
<dbReference type="PANTHER" id="PTHR46999">
    <property type="entry name" value="ALPHA-GLUCAN WATER DIKINASE 1, CHLOROPLASTIC-RELATED"/>
    <property type="match status" value="1"/>
</dbReference>
<evidence type="ECO:0000256" key="11">
    <source>
        <dbReference type="SAM" id="MobiDB-lite"/>
    </source>
</evidence>
<dbReference type="InterPro" id="IPR013815">
    <property type="entry name" value="ATP_grasp_subdomain_1"/>
</dbReference>
<dbReference type="InterPro" id="IPR056301">
    <property type="entry name" value="GWD-like_N_Ig"/>
</dbReference>
<feature type="region of interest" description="Disordered" evidence="11">
    <location>
        <begin position="638"/>
        <end position="678"/>
    </location>
</feature>
<feature type="domain" description="Alpha-glucan water dikinase-like N-terminal Ig-like" evidence="14">
    <location>
        <begin position="515"/>
        <end position="630"/>
    </location>
</feature>
<feature type="compositionally biased region" description="Basic and acidic residues" evidence="11">
    <location>
        <begin position="638"/>
        <end position="664"/>
    </location>
</feature>
<keyword evidence="8" id="KW-0067">ATP-binding</keyword>
<keyword evidence="4" id="KW-0808">Transferase</keyword>
<evidence type="ECO:0000256" key="3">
    <source>
        <dbReference type="ARBA" id="ARBA00011738"/>
    </source>
</evidence>
<keyword evidence="9" id="KW-0460">Magnesium</keyword>
<evidence type="ECO:0000256" key="1">
    <source>
        <dbReference type="ARBA" id="ARBA00001946"/>
    </source>
</evidence>
<dbReference type="Pfam" id="PF01326">
    <property type="entry name" value="PPDK_N"/>
    <property type="match status" value="1"/>
</dbReference>
<evidence type="ECO:0000256" key="6">
    <source>
        <dbReference type="ARBA" id="ARBA00022741"/>
    </source>
</evidence>
<evidence type="ECO:0000259" key="13">
    <source>
        <dbReference type="Pfam" id="PF22973"/>
    </source>
</evidence>
<keyword evidence="6" id="KW-0547">Nucleotide-binding</keyword>
<keyword evidence="5" id="KW-0479">Metal-binding</keyword>
<keyword evidence="10" id="KW-0119">Carbohydrate metabolism</keyword>
<gene>
    <name evidence="15" type="ORF">BE221DRAFT_168445</name>
</gene>
<comment type="cofactor">
    <cofactor evidence="1">
        <name>Mg(2+)</name>
        <dbReference type="ChEBI" id="CHEBI:18420"/>
    </cofactor>
</comment>